<evidence type="ECO:0000259" key="6">
    <source>
        <dbReference type="Pfam" id="PF05154"/>
    </source>
</evidence>
<organism evidence="7 8">
    <name type="scientific">Chryseobacterium formosus</name>
    <dbReference type="NCBI Taxonomy" id="1537363"/>
    <lineage>
        <taxon>Bacteria</taxon>
        <taxon>Pseudomonadati</taxon>
        <taxon>Bacteroidota</taxon>
        <taxon>Flavobacteriia</taxon>
        <taxon>Flavobacteriales</taxon>
        <taxon>Weeksellaceae</taxon>
        <taxon>Chryseobacterium group</taxon>
        <taxon>Chryseobacterium</taxon>
    </lineage>
</organism>
<dbReference type="RefSeq" id="WP_267265270.1">
    <property type="nucleotide sequence ID" value="NZ_JAOVZW010000009.1"/>
</dbReference>
<evidence type="ECO:0000256" key="4">
    <source>
        <dbReference type="ARBA" id="ARBA00023136"/>
    </source>
</evidence>
<keyword evidence="3 5" id="KW-1133">Transmembrane helix</keyword>
<dbReference type="EMBL" id="JAOVZW010000009">
    <property type="protein sequence ID" value="MCX8523961.1"/>
    <property type="molecule type" value="Genomic_DNA"/>
</dbReference>
<evidence type="ECO:0000313" key="7">
    <source>
        <dbReference type="EMBL" id="MCX8523961.1"/>
    </source>
</evidence>
<evidence type="ECO:0000313" key="8">
    <source>
        <dbReference type="Proteomes" id="UP001073122"/>
    </source>
</evidence>
<gene>
    <name evidence="7" type="ORF">OF897_08500</name>
</gene>
<protein>
    <submittedName>
        <fullName evidence="7">TM2 domain-containing protein</fullName>
    </submittedName>
</protein>
<proteinExistence type="predicted"/>
<dbReference type="Pfam" id="PF05154">
    <property type="entry name" value="TM2"/>
    <property type="match status" value="1"/>
</dbReference>
<feature type="transmembrane region" description="Helical" evidence="5">
    <location>
        <begin position="7"/>
        <end position="24"/>
    </location>
</feature>
<keyword evidence="2 5" id="KW-0812">Transmembrane</keyword>
<feature type="transmembrane region" description="Helical" evidence="5">
    <location>
        <begin position="57"/>
        <end position="78"/>
    </location>
</feature>
<evidence type="ECO:0000256" key="1">
    <source>
        <dbReference type="ARBA" id="ARBA00004141"/>
    </source>
</evidence>
<name>A0ABT3XS75_9FLAO</name>
<accession>A0ABT3XS75</accession>
<reference evidence="7" key="1">
    <citation type="submission" date="2022-10" db="EMBL/GenBank/DDBJ databases">
        <title>Chryseobacterium sp. nov., a novel bacterial species.</title>
        <authorList>
            <person name="Cao Y."/>
        </authorList>
    </citation>
    <scope>NUCLEOTIDE SEQUENCE</scope>
    <source>
        <strain evidence="7">CCTCC AB2015118</strain>
    </source>
</reference>
<feature type="domain" description="TM2" evidence="6">
    <location>
        <begin position="2"/>
        <end position="44"/>
    </location>
</feature>
<dbReference type="Proteomes" id="UP001073122">
    <property type="component" value="Unassembled WGS sequence"/>
</dbReference>
<evidence type="ECO:0000256" key="5">
    <source>
        <dbReference type="SAM" id="Phobius"/>
    </source>
</evidence>
<evidence type="ECO:0000256" key="2">
    <source>
        <dbReference type="ARBA" id="ARBA00022692"/>
    </source>
</evidence>
<dbReference type="InterPro" id="IPR007829">
    <property type="entry name" value="TM2"/>
</dbReference>
<evidence type="ECO:0000256" key="3">
    <source>
        <dbReference type="ARBA" id="ARBA00022989"/>
    </source>
</evidence>
<sequence>MKNKISTSLLALFFGWLGAHHFYLNNEKKGYKFMVLSVLIIALIIFQYFIPINVIKVIMLILTVILLILVAFDFIYFLTISDEIFDEKHNVYSLNTYSREIQKEVDSYYLYVKKTDLEQIKYGSFPQGSYNALLQELLIIYEKMINVKPSQIILYKNNFSTLQNQINKINTSIGDPEINYFNFFYTYFPDDSF</sequence>
<keyword evidence="8" id="KW-1185">Reference proteome</keyword>
<comment type="caution">
    <text evidence="7">The sequence shown here is derived from an EMBL/GenBank/DDBJ whole genome shotgun (WGS) entry which is preliminary data.</text>
</comment>
<keyword evidence="4 5" id="KW-0472">Membrane</keyword>
<comment type="subcellular location">
    <subcellularLocation>
        <location evidence="1">Membrane</location>
        <topology evidence="1">Multi-pass membrane protein</topology>
    </subcellularLocation>
</comment>
<feature type="transmembrane region" description="Helical" evidence="5">
    <location>
        <begin position="30"/>
        <end position="50"/>
    </location>
</feature>